<accession>A0A4R4WLV0</accession>
<dbReference type="GO" id="GO:0047661">
    <property type="term" value="F:amino-acid racemase activity"/>
    <property type="evidence" value="ECO:0007669"/>
    <property type="project" value="InterPro"/>
</dbReference>
<dbReference type="AlphaFoldDB" id="A0A4R4WLV0"/>
<dbReference type="OrthoDB" id="978447at2"/>
<keyword evidence="2" id="KW-1185">Reference proteome</keyword>
<dbReference type="Proteomes" id="UP000295172">
    <property type="component" value="Unassembled WGS sequence"/>
</dbReference>
<name>A0A4R4WLV0_9ACTN</name>
<evidence type="ECO:0008006" key="3">
    <source>
        <dbReference type="Google" id="ProtNLM"/>
    </source>
</evidence>
<proteinExistence type="predicted"/>
<organism evidence="1 2">
    <name type="scientific">Kribbella turkmenica</name>
    <dbReference type="NCBI Taxonomy" id="2530375"/>
    <lineage>
        <taxon>Bacteria</taxon>
        <taxon>Bacillati</taxon>
        <taxon>Actinomycetota</taxon>
        <taxon>Actinomycetes</taxon>
        <taxon>Propionibacteriales</taxon>
        <taxon>Kribbellaceae</taxon>
        <taxon>Kribbella</taxon>
    </lineage>
</organism>
<sequence>MSTFAHQLHICPNSNKLDRMTRVGLLHTVPALAGVFQQLVAHQDRSLQQVHVADPELLATAIRDGVTDEVFGRVRQHVEYLAGDGAAAVLVTCSSIGEAVEAAATAVEVPVLRVDAPMAAEAVGAAGEGGRIAVLATLEATLGPTGRLIERTAAGHGIAVEATVVEGAAAARAAGDQNKHDELIREAVKSTHADAIVLAQASMAQAVSGLGIDTFTSPAAGVAALLAAVDSRRA</sequence>
<evidence type="ECO:0000313" key="1">
    <source>
        <dbReference type="EMBL" id="TDD19501.1"/>
    </source>
</evidence>
<dbReference type="InterPro" id="IPR015942">
    <property type="entry name" value="Asp/Glu/hydantoin_racemase"/>
</dbReference>
<comment type="caution">
    <text evidence="1">The sequence shown here is derived from an EMBL/GenBank/DDBJ whole genome shotgun (WGS) entry which is preliminary data.</text>
</comment>
<dbReference type="RefSeq" id="WP_132323793.1">
    <property type="nucleotide sequence ID" value="NZ_SMKR01000114.1"/>
</dbReference>
<reference evidence="1 2" key="1">
    <citation type="submission" date="2019-02" db="EMBL/GenBank/DDBJ databases">
        <title>Draft genome sequences of novel Actinobacteria.</title>
        <authorList>
            <person name="Sahin N."/>
            <person name="Ay H."/>
            <person name="Saygin H."/>
        </authorList>
    </citation>
    <scope>NUCLEOTIDE SEQUENCE [LARGE SCALE GENOMIC DNA]</scope>
    <source>
        <strain evidence="1 2">16K104</strain>
    </source>
</reference>
<gene>
    <name evidence="1" type="ORF">E1218_23830</name>
</gene>
<protein>
    <recommendedName>
        <fullName evidence="3">Asp/Glu/hydantoin racemase</fullName>
    </recommendedName>
</protein>
<dbReference type="EMBL" id="SMKR01000114">
    <property type="protein sequence ID" value="TDD19501.1"/>
    <property type="molecule type" value="Genomic_DNA"/>
</dbReference>
<evidence type="ECO:0000313" key="2">
    <source>
        <dbReference type="Proteomes" id="UP000295172"/>
    </source>
</evidence>
<dbReference type="Pfam" id="PF01177">
    <property type="entry name" value="Asp_Glu_race"/>
    <property type="match status" value="1"/>
</dbReference>